<protein>
    <submittedName>
        <fullName evidence="1">Uncharacterized protein</fullName>
    </submittedName>
</protein>
<keyword evidence="2" id="KW-1185">Reference proteome</keyword>
<evidence type="ECO:0000313" key="1">
    <source>
        <dbReference type="EMBL" id="KGM51352.1"/>
    </source>
</evidence>
<sequence>MNAHTTTRHFASRALSAADLAIAIDTARSIRAVAPVRRAIQRERDFGVGYGNSSGYAGNDRYQRTPSYVNNTATSLFRFA</sequence>
<gene>
    <name evidence="1" type="ORF">N792_11480</name>
</gene>
<dbReference type="AlphaFoldDB" id="A0A0A0EQD6"/>
<dbReference type="EMBL" id="AVPS01000007">
    <property type="protein sequence ID" value="KGM51352.1"/>
    <property type="molecule type" value="Genomic_DNA"/>
</dbReference>
<evidence type="ECO:0000313" key="2">
    <source>
        <dbReference type="Proteomes" id="UP000030017"/>
    </source>
</evidence>
<name>A0A0A0EQD6_9GAMM</name>
<dbReference type="RefSeq" id="WP_036194602.1">
    <property type="nucleotide sequence ID" value="NZ_AVPS01000007.1"/>
</dbReference>
<dbReference type="OrthoDB" id="6026353at2"/>
<organism evidence="1 2">
    <name type="scientific">Lysobacter concretionis Ko07 = DSM 16239</name>
    <dbReference type="NCBI Taxonomy" id="1122185"/>
    <lineage>
        <taxon>Bacteria</taxon>
        <taxon>Pseudomonadati</taxon>
        <taxon>Pseudomonadota</taxon>
        <taxon>Gammaproteobacteria</taxon>
        <taxon>Lysobacterales</taxon>
        <taxon>Lysobacteraceae</taxon>
        <taxon>Novilysobacter</taxon>
    </lineage>
</organism>
<reference evidence="1 2" key="1">
    <citation type="submission" date="2013-08" db="EMBL/GenBank/DDBJ databases">
        <title>Genome sequencing of Lysobacter.</title>
        <authorList>
            <person name="Zhang S."/>
            <person name="Wang G."/>
        </authorList>
    </citation>
    <scope>NUCLEOTIDE SEQUENCE [LARGE SCALE GENOMIC DNA]</scope>
    <source>
        <strain evidence="1 2">Ko07</strain>
    </source>
</reference>
<proteinExistence type="predicted"/>
<dbReference type="STRING" id="1122185.N792_11480"/>
<accession>A0A0A0EQD6</accession>
<dbReference type="Proteomes" id="UP000030017">
    <property type="component" value="Unassembled WGS sequence"/>
</dbReference>
<comment type="caution">
    <text evidence="1">The sequence shown here is derived from an EMBL/GenBank/DDBJ whole genome shotgun (WGS) entry which is preliminary data.</text>
</comment>